<name>A0A9Q1QK10_9CARY</name>
<proteinExistence type="predicted"/>
<comment type="caution">
    <text evidence="3">The sequence shown here is derived from an EMBL/GenBank/DDBJ whole genome shotgun (WGS) entry which is preliminary data.</text>
</comment>
<evidence type="ECO:0000313" key="4">
    <source>
        <dbReference type="Proteomes" id="UP001153076"/>
    </source>
</evidence>
<dbReference type="Pfam" id="PF12783">
    <property type="entry name" value="Sec7-like_HUS"/>
    <property type="match status" value="1"/>
</dbReference>
<keyword evidence="4" id="KW-1185">Reference proteome</keyword>
<gene>
    <name evidence="3" type="ORF">Cgig2_031311</name>
</gene>
<dbReference type="PANTHER" id="PTHR10663">
    <property type="entry name" value="GUANYL-NUCLEOTIDE EXCHANGE FACTOR"/>
    <property type="match status" value="1"/>
</dbReference>
<organism evidence="3 4">
    <name type="scientific">Carnegiea gigantea</name>
    <dbReference type="NCBI Taxonomy" id="171969"/>
    <lineage>
        <taxon>Eukaryota</taxon>
        <taxon>Viridiplantae</taxon>
        <taxon>Streptophyta</taxon>
        <taxon>Embryophyta</taxon>
        <taxon>Tracheophyta</taxon>
        <taxon>Spermatophyta</taxon>
        <taxon>Magnoliopsida</taxon>
        <taxon>eudicotyledons</taxon>
        <taxon>Gunneridae</taxon>
        <taxon>Pentapetalae</taxon>
        <taxon>Caryophyllales</taxon>
        <taxon>Cactineae</taxon>
        <taxon>Cactaceae</taxon>
        <taxon>Cactoideae</taxon>
        <taxon>Echinocereeae</taxon>
        <taxon>Carnegiea</taxon>
    </lineage>
</organism>
<dbReference type="GO" id="GO:0005085">
    <property type="term" value="F:guanyl-nucleotide exchange factor activity"/>
    <property type="evidence" value="ECO:0007669"/>
    <property type="project" value="UniProtKB-KW"/>
</dbReference>
<dbReference type="Proteomes" id="UP001153076">
    <property type="component" value="Unassembled WGS sequence"/>
</dbReference>
<evidence type="ECO:0000256" key="1">
    <source>
        <dbReference type="ARBA" id="ARBA00022658"/>
    </source>
</evidence>
<dbReference type="EMBL" id="JAKOGI010000077">
    <property type="protein sequence ID" value="KAJ8445498.1"/>
    <property type="molecule type" value="Genomic_DNA"/>
</dbReference>
<evidence type="ECO:0000313" key="3">
    <source>
        <dbReference type="EMBL" id="KAJ8445498.1"/>
    </source>
</evidence>
<dbReference type="InterPro" id="IPR032691">
    <property type="entry name" value="Mon2/Sec7/BIG1-like_HUS"/>
</dbReference>
<protein>
    <recommendedName>
        <fullName evidence="2">Mon2/Sec7/BIG1-like HUS domain-containing protein</fullName>
    </recommendedName>
</protein>
<dbReference type="OrthoDB" id="1736611at2759"/>
<keyword evidence="1" id="KW-0344">Guanine-nucleotide releasing factor</keyword>
<dbReference type="PANTHER" id="PTHR10663:SF388">
    <property type="entry name" value="GOLGI-SPECIFIC BREFELDIN A-RESISTANCE GUANINE NUCLEOTIDE EXCHANGE FACTOR 1"/>
    <property type="match status" value="1"/>
</dbReference>
<reference evidence="3" key="1">
    <citation type="submission" date="2022-04" db="EMBL/GenBank/DDBJ databases">
        <title>Carnegiea gigantea Genome sequencing and assembly v2.</title>
        <authorList>
            <person name="Copetti D."/>
            <person name="Sanderson M.J."/>
            <person name="Burquez A."/>
            <person name="Wojciechowski M.F."/>
        </authorList>
    </citation>
    <scope>NUCLEOTIDE SEQUENCE</scope>
    <source>
        <strain evidence="3">SGP5-SGP5p</strain>
        <tissue evidence="3">Aerial part</tissue>
    </source>
</reference>
<feature type="domain" description="Mon2/Sec7/BIG1-like HUS" evidence="2">
    <location>
        <begin position="152"/>
        <end position="192"/>
    </location>
</feature>
<accession>A0A9Q1QK10</accession>
<dbReference type="AlphaFoldDB" id="A0A9Q1QK10"/>
<evidence type="ECO:0000259" key="2">
    <source>
        <dbReference type="Pfam" id="PF12783"/>
    </source>
</evidence>
<sequence length="333" mass="36858">MSQKQWTLMNLVVPVSRQALIGGNYALYNMGGLDNDYNFLAKKLNNGNANSEYDGQLPVVDMGASAVDENGAVNGKGAKPDDLHQMTEPYEVPWKVVIFHLLSRASFVRHTRLLNLVKDELFHNLMVFGLSPSPLAFSVCDPKRLRLAHHSYGASYQQQEIAMEALVDFCRQKTFMAQMYANFDCDLTCSNVFEDLVSLLARTALPVNSPLLPMHILALDGLIAVIQGMAERTDNGSLGLEQMGRLKLQSGIKAIEEEPEESELTLSNKAAVSCMINSEIAAALRKQVFTCQQPWNNINPVLYLQPFLDVIRSDETGAPSLVLLCHLSINLNS</sequence>